<evidence type="ECO:0000313" key="1">
    <source>
        <dbReference type="EMBL" id="KAF4085775.1"/>
    </source>
</evidence>
<dbReference type="EMBL" id="JAAGNN010000008">
    <property type="protein sequence ID" value="KAF4085775.1"/>
    <property type="molecule type" value="Genomic_DNA"/>
</dbReference>
<organism evidence="1 2">
    <name type="scientific">Ameiurus melas</name>
    <name type="common">Black bullhead</name>
    <name type="synonym">Silurus melas</name>
    <dbReference type="NCBI Taxonomy" id="219545"/>
    <lineage>
        <taxon>Eukaryota</taxon>
        <taxon>Metazoa</taxon>
        <taxon>Chordata</taxon>
        <taxon>Craniata</taxon>
        <taxon>Vertebrata</taxon>
        <taxon>Euteleostomi</taxon>
        <taxon>Actinopterygii</taxon>
        <taxon>Neopterygii</taxon>
        <taxon>Teleostei</taxon>
        <taxon>Ostariophysi</taxon>
        <taxon>Siluriformes</taxon>
        <taxon>Ictaluridae</taxon>
        <taxon>Ameiurus</taxon>
    </lineage>
</organism>
<dbReference type="Proteomes" id="UP000593565">
    <property type="component" value="Unassembled WGS sequence"/>
</dbReference>
<dbReference type="AlphaFoldDB" id="A0A7J6AT23"/>
<sequence length="68" mass="8033">MKKRKRNESKRQLNPNCCDVIAVLFTLMECSWCRHLRRSEEPRGTVHQFFNSHPAMASMRQLIESSVI</sequence>
<protein>
    <submittedName>
        <fullName evidence="1">Uncharacterized protein</fullName>
    </submittedName>
</protein>
<proteinExistence type="predicted"/>
<accession>A0A7J6AT23</accession>
<name>A0A7J6AT23_AMEME</name>
<comment type="caution">
    <text evidence="1">The sequence shown here is derived from an EMBL/GenBank/DDBJ whole genome shotgun (WGS) entry which is preliminary data.</text>
</comment>
<keyword evidence="2" id="KW-1185">Reference proteome</keyword>
<gene>
    <name evidence="1" type="ORF">AMELA_G00098750</name>
</gene>
<reference evidence="1 2" key="1">
    <citation type="submission" date="2020-02" db="EMBL/GenBank/DDBJ databases">
        <title>A chromosome-scale genome assembly of the black bullhead catfish (Ameiurus melas).</title>
        <authorList>
            <person name="Wen M."/>
            <person name="Zham M."/>
            <person name="Cabau C."/>
            <person name="Klopp C."/>
            <person name="Donnadieu C."/>
            <person name="Roques C."/>
            <person name="Bouchez O."/>
            <person name="Lampietro C."/>
            <person name="Jouanno E."/>
            <person name="Herpin A."/>
            <person name="Louis A."/>
            <person name="Berthelot C."/>
            <person name="Parey E."/>
            <person name="Roest-Crollius H."/>
            <person name="Braasch I."/>
            <person name="Postlethwait J."/>
            <person name="Robinson-Rechavi M."/>
            <person name="Echchiki A."/>
            <person name="Begum T."/>
            <person name="Montfort J."/>
            <person name="Schartl M."/>
            <person name="Bobe J."/>
            <person name="Guiguen Y."/>
        </authorList>
    </citation>
    <scope>NUCLEOTIDE SEQUENCE [LARGE SCALE GENOMIC DNA]</scope>
    <source>
        <strain evidence="1">M_S1</strain>
        <tissue evidence="1">Blood</tissue>
    </source>
</reference>
<evidence type="ECO:0000313" key="2">
    <source>
        <dbReference type="Proteomes" id="UP000593565"/>
    </source>
</evidence>